<dbReference type="eggNOG" id="COG2261">
    <property type="taxonomic scope" value="Bacteria"/>
</dbReference>
<keyword evidence="5 7" id="KW-1133">Transmembrane helix</keyword>
<evidence type="ECO:0000256" key="2">
    <source>
        <dbReference type="ARBA" id="ARBA00011006"/>
    </source>
</evidence>
<gene>
    <name evidence="8" type="ORF">A176_005833</name>
</gene>
<dbReference type="Pfam" id="PF04226">
    <property type="entry name" value="Transgly_assoc"/>
    <property type="match status" value="1"/>
</dbReference>
<comment type="similarity">
    <text evidence="2">Belongs to the UPF0410 family.</text>
</comment>
<dbReference type="Proteomes" id="UP000009026">
    <property type="component" value="Chromosome"/>
</dbReference>
<dbReference type="PANTHER" id="PTHR33884">
    <property type="entry name" value="UPF0410 PROTEIN YMGE"/>
    <property type="match status" value="1"/>
</dbReference>
<keyword evidence="6 7" id="KW-0472">Membrane</keyword>
<protein>
    <submittedName>
        <fullName evidence="8">Putative membrane protein</fullName>
    </submittedName>
</protein>
<keyword evidence="3" id="KW-1003">Cell membrane</keyword>
<evidence type="ECO:0000256" key="1">
    <source>
        <dbReference type="ARBA" id="ARBA00004651"/>
    </source>
</evidence>
<keyword evidence="9" id="KW-1185">Reference proteome</keyword>
<proteinExistence type="inferred from homology"/>
<evidence type="ECO:0000256" key="4">
    <source>
        <dbReference type="ARBA" id="ARBA00022692"/>
    </source>
</evidence>
<comment type="subcellular location">
    <subcellularLocation>
        <location evidence="1">Cell membrane</location>
        <topology evidence="1">Multi-pass membrane protein</topology>
    </subcellularLocation>
</comment>
<dbReference type="RefSeq" id="WP_002635184.1">
    <property type="nucleotide sequence ID" value="NZ_CP012109.1"/>
</dbReference>
<dbReference type="AlphaFoldDB" id="A0A0H4WZQ2"/>
<reference evidence="8 9" key="1">
    <citation type="journal article" date="2016" name="PLoS ONE">
        <title>Complete Genome Sequence and Comparative Genomics of a Novel Myxobacterium Myxococcus hansupus.</title>
        <authorList>
            <person name="Sharma G."/>
            <person name="Narwani T."/>
            <person name="Subramanian S."/>
        </authorList>
    </citation>
    <scope>NUCLEOTIDE SEQUENCE [LARGE SCALE GENOMIC DNA]</scope>
    <source>
        <strain evidence="9">mixupus</strain>
    </source>
</reference>
<dbReference type="PATRIC" id="fig|1297742.4.peg.5929"/>
<dbReference type="STRING" id="1297742.A176_005833"/>
<name>A0A0H4WZQ2_9BACT</name>
<dbReference type="EMBL" id="CP012109">
    <property type="protein sequence ID" value="AKQ68921.1"/>
    <property type="molecule type" value="Genomic_DNA"/>
</dbReference>
<evidence type="ECO:0000313" key="9">
    <source>
        <dbReference type="Proteomes" id="UP000009026"/>
    </source>
</evidence>
<evidence type="ECO:0000256" key="6">
    <source>
        <dbReference type="ARBA" id="ARBA00023136"/>
    </source>
</evidence>
<evidence type="ECO:0000313" key="8">
    <source>
        <dbReference type="EMBL" id="AKQ68921.1"/>
    </source>
</evidence>
<evidence type="ECO:0000256" key="5">
    <source>
        <dbReference type="ARBA" id="ARBA00022989"/>
    </source>
</evidence>
<dbReference type="InterPro" id="IPR007341">
    <property type="entry name" value="Transgly_assoc"/>
</dbReference>
<organism evidence="8 9">
    <name type="scientific">Pseudomyxococcus hansupus</name>
    <dbReference type="NCBI Taxonomy" id="1297742"/>
    <lineage>
        <taxon>Bacteria</taxon>
        <taxon>Pseudomonadati</taxon>
        <taxon>Myxococcota</taxon>
        <taxon>Myxococcia</taxon>
        <taxon>Myxococcales</taxon>
        <taxon>Cystobacterineae</taxon>
        <taxon>Myxococcaceae</taxon>
        <taxon>Pseudomyxococcus</taxon>
    </lineage>
</organism>
<feature type="transmembrane region" description="Helical" evidence="7">
    <location>
        <begin position="62"/>
        <end position="82"/>
    </location>
</feature>
<keyword evidence="4 7" id="KW-0812">Transmembrane</keyword>
<accession>A0A0H4WZQ2</accession>
<dbReference type="GO" id="GO:0005886">
    <property type="term" value="C:plasma membrane"/>
    <property type="evidence" value="ECO:0007669"/>
    <property type="project" value="UniProtKB-SubCell"/>
</dbReference>
<dbReference type="PANTHER" id="PTHR33884:SF3">
    <property type="entry name" value="UPF0410 PROTEIN YMGE"/>
    <property type="match status" value="1"/>
</dbReference>
<evidence type="ECO:0000256" key="7">
    <source>
        <dbReference type="SAM" id="Phobius"/>
    </source>
</evidence>
<evidence type="ECO:0000256" key="3">
    <source>
        <dbReference type="ARBA" id="ARBA00022475"/>
    </source>
</evidence>
<sequence>MGIIAFIVIGLIAGLIARAILPGKQSMGLVATTLLGMVGSLVGGLVGSLFQRDGRLFEIRPSGIIMSVIGAIVVLLLVGAAGRRRVHA</sequence>
<feature type="transmembrane region" description="Helical" evidence="7">
    <location>
        <begin position="29"/>
        <end position="50"/>
    </location>
</feature>
<dbReference type="KEGG" id="mym:A176_005833"/>